<dbReference type="GeneID" id="64590379"/>
<comment type="caution">
    <text evidence="2">The sequence shown here is derived from an EMBL/GenBank/DDBJ whole genome shotgun (WGS) entry which is preliminary data.</text>
</comment>
<evidence type="ECO:0000313" key="3">
    <source>
        <dbReference type="Proteomes" id="UP000719766"/>
    </source>
</evidence>
<dbReference type="InterPro" id="IPR011009">
    <property type="entry name" value="Kinase-like_dom_sf"/>
</dbReference>
<dbReference type="InterPro" id="IPR040976">
    <property type="entry name" value="Pkinase_fungal"/>
</dbReference>
<gene>
    <name evidence="2" type="ORF">HD556DRAFT_1213423</name>
</gene>
<evidence type="ECO:0000259" key="1">
    <source>
        <dbReference type="Pfam" id="PF17667"/>
    </source>
</evidence>
<keyword evidence="3" id="KW-1185">Reference proteome</keyword>
<dbReference type="Gene3D" id="1.10.510.10">
    <property type="entry name" value="Transferase(Phosphotransferase) domain 1"/>
    <property type="match status" value="1"/>
</dbReference>
<dbReference type="PANTHER" id="PTHR38248:SF2">
    <property type="entry name" value="FUNK1 11"/>
    <property type="match status" value="1"/>
</dbReference>
<feature type="non-terminal residue" evidence="2">
    <location>
        <position position="128"/>
    </location>
</feature>
<protein>
    <recommendedName>
        <fullName evidence="1">Fungal-type protein kinase domain-containing protein</fullName>
    </recommendedName>
</protein>
<proteinExistence type="predicted"/>
<feature type="non-terminal residue" evidence="2">
    <location>
        <position position="1"/>
    </location>
</feature>
<evidence type="ECO:0000313" key="2">
    <source>
        <dbReference type="EMBL" id="KAG1788861.1"/>
    </source>
</evidence>
<reference evidence="2" key="1">
    <citation type="journal article" date="2020" name="New Phytol.">
        <title>Comparative genomics reveals dynamic genome evolution in host specialist ectomycorrhizal fungi.</title>
        <authorList>
            <person name="Lofgren L.A."/>
            <person name="Nguyen N.H."/>
            <person name="Vilgalys R."/>
            <person name="Ruytinx J."/>
            <person name="Liao H.L."/>
            <person name="Branco S."/>
            <person name="Kuo A."/>
            <person name="LaButti K."/>
            <person name="Lipzen A."/>
            <person name="Andreopoulos W."/>
            <person name="Pangilinan J."/>
            <person name="Riley R."/>
            <person name="Hundley H."/>
            <person name="Na H."/>
            <person name="Barry K."/>
            <person name="Grigoriev I.V."/>
            <person name="Stajich J.E."/>
            <person name="Kennedy P.G."/>
        </authorList>
    </citation>
    <scope>NUCLEOTIDE SEQUENCE</scope>
    <source>
        <strain evidence="2">S12</strain>
    </source>
</reference>
<dbReference type="OrthoDB" id="5569250at2759"/>
<accession>A0A9P7AGA5</accession>
<feature type="domain" description="Fungal-type protein kinase" evidence="1">
    <location>
        <begin position="1"/>
        <end position="122"/>
    </location>
</feature>
<dbReference type="AlphaFoldDB" id="A0A9P7AGA5"/>
<dbReference type="EMBL" id="JABBWE010000064">
    <property type="protein sequence ID" value="KAG1788861.1"/>
    <property type="molecule type" value="Genomic_DNA"/>
</dbReference>
<dbReference type="SUPFAM" id="SSF56112">
    <property type="entry name" value="Protein kinase-like (PK-like)"/>
    <property type="match status" value="1"/>
</dbReference>
<dbReference type="Pfam" id="PF17667">
    <property type="entry name" value="Pkinase_fungal"/>
    <property type="match status" value="1"/>
</dbReference>
<name>A0A9P7AGA5_9AGAM</name>
<dbReference type="PANTHER" id="PTHR38248">
    <property type="entry name" value="FUNK1 6"/>
    <property type="match status" value="1"/>
</dbReference>
<sequence>RTHFRLVMKPRGRPLHKFQTKLEFLRAIRDIVATQQEAYERGILHRDCSLHNAMIEEADGNSLGMLIDWEFAVVIAPDNKYHVGGTVRHNSIHVAADPAASEKDLDYSDDLESLFYVFCWICIGYSGP</sequence>
<dbReference type="RefSeq" id="XP_041156022.1">
    <property type="nucleotide sequence ID" value="XM_041296615.1"/>
</dbReference>
<dbReference type="Proteomes" id="UP000719766">
    <property type="component" value="Unassembled WGS sequence"/>
</dbReference>
<organism evidence="2 3">
    <name type="scientific">Suillus plorans</name>
    <dbReference type="NCBI Taxonomy" id="116603"/>
    <lineage>
        <taxon>Eukaryota</taxon>
        <taxon>Fungi</taxon>
        <taxon>Dikarya</taxon>
        <taxon>Basidiomycota</taxon>
        <taxon>Agaricomycotina</taxon>
        <taxon>Agaricomycetes</taxon>
        <taxon>Agaricomycetidae</taxon>
        <taxon>Boletales</taxon>
        <taxon>Suillineae</taxon>
        <taxon>Suillaceae</taxon>
        <taxon>Suillus</taxon>
    </lineage>
</organism>